<dbReference type="GO" id="GO:0016757">
    <property type="term" value="F:glycosyltransferase activity"/>
    <property type="evidence" value="ECO:0007669"/>
    <property type="project" value="TreeGrafter"/>
</dbReference>
<dbReference type="OrthoDB" id="5291101at2"/>
<accession>A0A4Q9FZC8</accession>
<gene>
    <name evidence="1" type="ORF">EYE42_12240</name>
</gene>
<proteinExistence type="predicted"/>
<dbReference type="EMBL" id="SISK01000009">
    <property type="protein sequence ID" value="TBN38656.1"/>
    <property type="molecule type" value="Genomic_DNA"/>
</dbReference>
<keyword evidence="2" id="KW-1185">Reference proteome</keyword>
<dbReference type="Gene3D" id="3.40.50.2000">
    <property type="entry name" value="Glycogen Phosphorylase B"/>
    <property type="match status" value="1"/>
</dbReference>
<dbReference type="PANTHER" id="PTHR12526:SF600">
    <property type="entry name" value="GLYCOSYL TRANSFERASE GROUP 1"/>
    <property type="match status" value="1"/>
</dbReference>
<dbReference type="SUPFAM" id="SSF53756">
    <property type="entry name" value="UDP-Glycosyltransferase/glycogen phosphorylase"/>
    <property type="match status" value="1"/>
</dbReference>
<evidence type="ECO:0000313" key="2">
    <source>
        <dbReference type="Proteomes" id="UP000293520"/>
    </source>
</evidence>
<keyword evidence="1" id="KW-0808">Transferase</keyword>
<dbReference type="Pfam" id="PF13692">
    <property type="entry name" value="Glyco_trans_1_4"/>
    <property type="match status" value="1"/>
</dbReference>
<protein>
    <submittedName>
        <fullName evidence="1">Glycosyltransferase</fullName>
    </submittedName>
</protein>
<dbReference type="Proteomes" id="UP000293520">
    <property type="component" value="Unassembled WGS sequence"/>
</dbReference>
<comment type="caution">
    <text evidence="1">The sequence shown here is derived from an EMBL/GenBank/DDBJ whole genome shotgun (WGS) entry which is preliminary data.</text>
</comment>
<dbReference type="RefSeq" id="WP_130991609.1">
    <property type="nucleotide sequence ID" value="NZ_SISK01000009.1"/>
</dbReference>
<dbReference type="AlphaFoldDB" id="A0A4Q9FZC8"/>
<evidence type="ECO:0000313" key="1">
    <source>
        <dbReference type="EMBL" id="TBN38656.1"/>
    </source>
</evidence>
<reference evidence="1 2" key="1">
    <citation type="submission" date="2019-02" db="EMBL/GenBank/DDBJ databases">
        <title>Paracoccus subflavus sp. nov., isolated from marine sediment of the Pacific Ocean.</title>
        <authorList>
            <person name="Zhang G."/>
        </authorList>
    </citation>
    <scope>NUCLEOTIDE SEQUENCE [LARGE SCALE GENOMIC DNA]</scope>
    <source>
        <strain evidence="1 2">GY0581</strain>
    </source>
</reference>
<sequence>MDDAAETPTFVLVIPDFPTADTGGGQRSLLFLDAAAALGPVHVVILSDDMPDNASRCLPQAASIAGWGTWDKGNANPTGIRRFVPRGVLRLIAPAQFAQPDPEFRARLDDLVTRTGAKAVLFRYFNALTVTGFSKRDGVAAMVDIDDRDDQKYAARLVRLFGKRLAASGLPRMSVRRLTRMMQERLSAASLVWFAAPEDVWPLPGVRTVVLPNVASIMPDKGALPPPSQGDSILFVGIYNHVPNRDGIRWFLDHCWADLARRCPDVRLRIVGRGTLWPQMAARYSHLERVDFVGPVDDLAAEYGRARLCICPVREGGGSKIKVIEAAAMGRPIVGVSHAFRGFDQGILDHAVEAATPQDFVAACADILTDGARADRAGAALAEWQRQHYSRNAILTRIRSDIISVRE</sequence>
<name>A0A4Q9FZC8_9RHOB</name>
<organism evidence="1 2">
    <name type="scientific">Paracoccus subflavus</name>
    <dbReference type="NCBI Taxonomy" id="2528244"/>
    <lineage>
        <taxon>Bacteria</taxon>
        <taxon>Pseudomonadati</taxon>
        <taxon>Pseudomonadota</taxon>
        <taxon>Alphaproteobacteria</taxon>
        <taxon>Rhodobacterales</taxon>
        <taxon>Paracoccaceae</taxon>
        <taxon>Paracoccus</taxon>
    </lineage>
</organism>
<dbReference type="PANTHER" id="PTHR12526">
    <property type="entry name" value="GLYCOSYLTRANSFERASE"/>
    <property type="match status" value="1"/>
</dbReference>